<dbReference type="Gene3D" id="2.60.120.260">
    <property type="entry name" value="Galactose-binding domain-like"/>
    <property type="match status" value="2"/>
</dbReference>
<feature type="signal peptide" evidence="2">
    <location>
        <begin position="1"/>
        <end position="22"/>
    </location>
</feature>
<dbReference type="SUPFAM" id="SSF49785">
    <property type="entry name" value="Galactose-binding domain-like"/>
    <property type="match status" value="2"/>
</dbReference>
<keyword evidence="4" id="KW-1185">Reference proteome</keyword>
<gene>
    <name evidence="3" type="ORF">VKT23_010730</name>
</gene>
<reference evidence="3 4" key="1">
    <citation type="submission" date="2024-01" db="EMBL/GenBank/DDBJ databases">
        <title>A draft genome for the cacao thread blight pathogen Marasmiellus scandens.</title>
        <authorList>
            <person name="Baruah I.K."/>
            <person name="Leung J."/>
            <person name="Bukari Y."/>
            <person name="Amoako-Attah I."/>
            <person name="Meinhardt L.W."/>
            <person name="Bailey B.A."/>
            <person name="Cohen S.P."/>
        </authorList>
    </citation>
    <scope>NUCLEOTIDE SEQUENCE [LARGE SCALE GENOMIC DNA]</scope>
    <source>
        <strain evidence="3 4">GH-19</strain>
    </source>
</reference>
<feature type="region of interest" description="Disordered" evidence="1">
    <location>
        <begin position="391"/>
        <end position="422"/>
    </location>
</feature>
<keyword evidence="2" id="KW-0732">Signal</keyword>
<dbReference type="InterPro" id="IPR008979">
    <property type="entry name" value="Galactose-bd-like_sf"/>
</dbReference>
<protein>
    <recommendedName>
        <fullName evidence="5">Lectin</fullName>
    </recommendedName>
</protein>
<evidence type="ECO:0008006" key="5">
    <source>
        <dbReference type="Google" id="ProtNLM"/>
    </source>
</evidence>
<evidence type="ECO:0000256" key="1">
    <source>
        <dbReference type="SAM" id="MobiDB-lite"/>
    </source>
</evidence>
<dbReference type="Proteomes" id="UP001498398">
    <property type="component" value="Unassembled WGS sequence"/>
</dbReference>
<sequence>MFLKSLIVFISSNLLTFSNVAAYTSAYVQNGACPTPYPYQGRSLVPRQSTASTGLNFNGSKWMWTDEFDSSGKAPAGNRVFRKTIAAPDGKTPSTLNIALAVDDVATLFVNGEQIGTSLNQWFTANSYCVPLKPCSNVIAFNATNRDRAGPNNHAALLVTGEITYTDGSTSRIISDQSWRVFGLSGTSIPNGWENPSFDDSSWDLAISEGTFPNQDPDNYGSPPIAGTDPLSLSPARWIWTNEITAPASPVGPGARPFRRTIELPPGHTSASAQVLIVADDQYSLYINGRFIGSGKDLRNAQRFNIDVIQGPRIAVAVYALNTLDNRNATPAGLLASMQFTSSNSSLCLTNCTSTTYLTTGGDWKTQSSVPPSGFEQPDFDDSAWSLATTEGTFESSHWAPPSVPSSISPAGTPLPSAPAGS</sequence>
<evidence type="ECO:0000256" key="2">
    <source>
        <dbReference type="SAM" id="SignalP"/>
    </source>
</evidence>
<name>A0ABR1JB62_9AGAR</name>
<accession>A0ABR1JB62</accession>
<dbReference type="EMBL" id="JBANRG010000021">
    <property type="protein sequence ID" value="KAK7456480.1"/>
    <property type="molecule type" value="Genomic_DNA"/>
</dbReference>
<feature type="chain" id="PRO_5045240473" description="Lectin" evidence="2">
    <location>
        <begin position="23"/>
        <end position="422"/>
    </location>
</feature>
<comment type="caution">
    <text evidence="3">The sequence shown here is derived from an EMBL/GenBank/DDBJ whole genome shotgun (WGS) entry which is preliminary data.</text>
</comment>
<evidence type="ECO:0000313" key="3">
    <source>
        <dbReference type="EMBL" id="KAK7456480.1"/>
    </source>
</evidence>
<proteinExistence type="predicted"/>
<organism evidence="3 4">
    <name type="scientific">Marasmiellus scandens</name>
    <dbReference type="NCBI Taxonomy" id="2682957"/>
    <lineage>
        <taxon>Eukaryota</taxon>
        <taxon>Fungi</taxon>
        <taxon>Dikarya</taxon>
        <taxon>Basidiomycota</taxon>
        <taxon>Agaricomycotina</taxon>
        <taxon>Agaricomycetes</taxon>
        <taxon>Agaricomycetidae</taxon>
        <taxon>Agaricales</taxon>
        <taxon>Marasmiineae</taxon>
        <taxon>Omphalotaceae</taxon>
        <taxon>Marasmiellus</taxon>
    </lineage>
</organism>
<evidence type="ECO:0000313" key="4">
    <source>
        <dbReference type="Proteomes" id="UP001498398"/>
    </source>
</evidence>